<evidence type="ECO:0000256" key="11">
    <source>
        <dbReference type="ARBA" id="ARBA00022792"/>
    </source>
</evidence>
<protein>
    <recommendedName>
        <fullName evidence="17">Folylpolyglutamate synthase</fullName>
        <ecNumber evidence="17">6.3.2.17</ecNumber>
    </recommendedName>
    <alternativeName>
        <fullName evidence="17">Folylpoly-gamma-glutamate synthetase</fullName>
    </alternativeName>
    <alternativeName>
        <fullName evidence="17">Tetrahydrofolylpolyglutamate synthase</fullName>
    </alternativeName>
</protein>
<dbReference type="SUPFAM" id="SSF53623">
    <property type="entry name" value="MurD-like peptide ligases, catalytic domain"/>
    <property type="match status" value="1"/>
</dbReference>
<dbReference type="InParanoid" id="B7PVJ7"/>
<dbReference type="GO" id="GO:0005829">
    <property type="term" value="C:cytosol"/>
    <property type="evidence" value="ECO:0000318"/>
    <property type="project" value="GO_Central"/>
</dbReference>
<evidence type="ECO:0000256" key="19">
    <source>
        <dbReference type="PIRSR" id="PIRSR038895-2"/>
    </source>
</evidence>
<dbReference type="InterPro" id="IPR001645">
    <property type="entry name" value="Folylpolyglutamate_synth"/>
</dbReference>
<keyword evidence="8 17" id="KW-0436">Ligase</keyword>
<comment type="cofactor">
    <cofactor evidence="17">
        <name>a monovalent cation</name>
        <dbReference type="ChEBI" id="CHEBI:60242"/>
    </cofactor>
    <text evidence="17">A monovalent cation.</text>
</comment>
<keyword evidence="15" id="KW-0472">Membrane</keyword>
<dbReference type="SUPFAM" id="SSF53244">
    <property type="entry name" value="MurD-like peptide ligases, peptide-binding domain"/>
    <property type="match status" value="1"/>
</dbReference>
<organism>
    <name type="scientific">Ixodes scapularis</name>
    <name type="common">Black-legged tick</name>
    <name type="synonym">Deer tick</name>
    <dbReference type="NCBI Taxonomy" id="6945"/>
    <lineage>
        <taxon>Eukaryota</taxon>
        <taxon>Metazoa</taxon>
        <taxon>Ecdysozoa</taxon>
        <taxon>Arthropoda</taxon>
        <taxon>Chelicerata</taxon>
        <taxon>Arachnida</taxon>
        <taxon>Acari</taxon>
        <taxon>Parasitiformes</taxon>
        <taxon>Ixodida</taxon>
        <taxon>Ixodoidea</taxon>
        <taxon>Ixodidae</taxon>
        <taxon>Ixodinae</taxon>
        <taxon>Ixodes</taxon>
    </lineage>
</organism>
<accession>B7PVJ7</accession>
<dbReference type="PANTHER" id="PTHR11136:SF5">
    <property type="entry name" value="FOLYLPOLYGLUTAMATE SYNTHASE, MITOCHONDRIAL"/>
    <property type="match status" value="1"/>
</dbReference>
<evidence type="ECO:0000256" key="10">
    <source>
        <dbReference type="ARBA" id="ARBA00022741"/>
    </source>
</evidence>
<dbReference type="InterPro" id="IPR023600">
    <property type="entry name" value="Folylpolyglutamate_synth_euk"/>
</dbReference>
<keyword evidence="7 17" id="KW-0554">One-carbon metabolism</keyword>
<keyword evidence="13 19" id="KW-0460">Magnesium</keyword>
<evidence type="ECO:0000256" key="6">
    <source>
        <dbReference type="ARBA" id="ARBA00022490"/>
    </source>
</evidence>
<evidence type="ECO:0000256" key="17">
    <source>
        <dbReference type="PIRNR" id="PIRNR038895"/>
    </source>
</evidence>
<evidence type="ECO:0000256" key="18">
    <source>
        <dbReference type="PIRSR" id="PIRSR038895-1"/>
    </source>
</evidence>
<feature type="binding site" evidence="19">
    <location>
        <position position="119"/>
    </location>
    <ligand>
        <name>Mg(2+)</name>
        <dbReference type="ChEBI" id="CHEBI:18420"/>
        <label>1</label>
    </ligand>
</feature>
<evidence type="ECO:0000313" key="21">
    <source>
        <dbReference type="EMBL" id="EEC10619.1"/>
    </source>
</evidence>
<dbReference type="AlphaFoldDB" id="B7PVJ7"/>
<dbReference type="PaxDb" id="6945-B7PVJ7"/>
<sequence length="554" mass="61543">MRNWLLNMVKPKNARSVADLPARHKPVVMHKAAYEDAVYALNNLQSNEATIQRAAQHPSPAVLRSLRMPDHLAAAGVQMTDIDDLRVIHVAGTKGKGSTCAFTESILRSHGYRTGLYTSPHLVAVRERIRINGKPISQELFAKYFWEVYNALEAQEAEKMLPMPAYFMFLTVMAFKVFVKEKVDVLVLEVGVGGEYDCTNVVRHPSVVGISSLGLDHTRLLGSSVQEIAWQKAGIMKPGTPALSVPQPEGALQVLVQRARERGCSLRLAPPLLAYDWEVPRCRLGIPGEPQLQNASLALQLCRAWLQRHADNTVADAGEPEAGKPAGDGLRADSPEHHALPSIAAPFSVSKRMARGLENCRWPGRCQVVPLGPSLTLFLDGAHTVESVDFCLRWFREARRAQVPPGTRPWPVLLFNCMGDRRPELMLSQLAEHPFRTALFTTNRVADDKSPYSDQSNFTVERCTETARCLSNMRIWCHLLSSQQEEEDGEEEGPVPEDSCFVFPCISEVMRWLRRESLAAQRATPPYHMQVLVTGSLHLVGGVMSQVDPELALS</sequence>
<evidence type="ECO:0000313" key="22">
    <source>
        <dbReference type="EnsemblMetazoa" id="ISCW006911-PA"/>
    </source>
</evidence>
<dbReference type="GO" id="GO:0005743">
    <property type="term" value="C:mitochondrial inner membrane"/>
    <property type="evidence" value="ECO:0007669"/>
    <property type="project" value="UniProtKB-SubCell"/>
</dbReference>
<dbReference type="EnsemblMetazoa" id="ISCW006911-RA">
    <property type="protein sequence ID" value="ISCW006911-PA"/>
    <property type="gene ID" value="ISCW006911"/>
</dbReference>
<evidence type="ECO:0000256" key="8">
    <source>
        <dbReference type="ARBA" id="ARBA00022598"/>
    </source>
</evidence>
<evidence type="ECO:0000256" key="14">
    <source>
        <dbReference type="ARBA" id="ARBA00023128"/>
    </source>
</evidence>
<evidence type="ECO:0000313" key="23">
    <source>
        <dbReference type="Proteomes" id="UP000001555"/>
    </source>
</evidence>
<dbReference type="GO" id="GO:0005759">
    <property type="term" value="C:mitochondrial matrix"/>
    <property type="evidence" value="ECO:0007669"/>
    <property type="project" value="UniProtKB-SubCell"/>
</dbReference>
<dbReference type="VEuPathDB" id="VectorBase:ISCW006911"/>
<dbReference type="NCBIfam" id="TIGR01499">
    <property type="entry name" value="folC"/>
    <property type="match status" value="1"/>
</dbReference>
<feature type="binding site" evidence="18">
    <location>
        <position position="365"/>
    </location>
    <ligand>
        <name>ATP</name>
        <dbReference type="ChEBI" id="CHEBI:30616"/>
    </ligand>
</feature>
<comment type="pathway">
    <text evidence="4 17">Cofactor biosynthesis; tetrahydrofolylpolyglutamate biosynthesis.</text>
</comment>
<dbReference type="VEuPathDB" id="VectorBase:ISCP_020139"/>
<keyword evidence="10 18" id="KW-0547">Nucleotide-binding</keyword>
<dbReference type="GO" id="GO:0005524">
    <property type="term" value="F:ATP binding"/>
    <property type="evidence" value="ECO:0007669"/>
    <property type="project" value="UniProtKB-KW"/>
</dbReference>
<dbReference type="InterPro" id="IPR036565">
    <property type="entry name" value="Mur-like_cat_sf"/>
</dbReference>
<dbReference type="FunCoup" id="B7PVJ7">
    <property type="interactions" value="864"/>
</dbReference>
<feature type="region of interest" description="Disordered" evidence="20">
    <location>
        <begin position="315"/>
        <end position="335"/>
    </location>
</feature>
<dbReference type="GO" id="GO:0004326">
    <property type="term" value="F:tetrahydrofolylpolyglutamate synthase activity"/>
    <property type="evidence" value="ECO:0000318"/>
    <property type="project" value="GO_Central"/>
</dbReference>
<dbReference type="GO" id="GO:0006730">
    <property type="term" value="P:one-carbon metabolic process"/>
    <property type="evidence" value="ECO:0007669"/>
    <property type="project" value="UniProtKB-KW"/>
</dbReference>
<feature type="binding site" evidence="19">
    <location>
        <position position="217"/>
    </location>
    <ligand>
        <name>Mg(2+)</name>
        <dbReference type="ChEBI" id="CHEBI:18420"/>
        <label>1</label>
    </ligand>
</feature>
<dbReference type="PANTHER" id="PTHR11136">
    <property type="entry name" value="FOLYLPOLYGLUTAMATE SYNTHASE-RELATED"/>
    <property type="match status" value="1"/>
</dbReference>
<keyword evidence="11" id="KW-0999">Mitochondrion inner membrane</keyword>
<feature type="binding site" evidence="18">
    <location>
        <position position="380"/>
    </location>
    <ligand>
        <name>ATP</name>
        <dbReference type="ChEBI" id="CHEBI:30616"/>
    </ligand>
</feature>
<dbReference type="PROSITE" id="PS01011">
    <property type="entry name" value="FOLYLPOLYGLU_SYNT_1"/>
    <property type="match status" value="1"/>
</dbReference>
<dbReference type="EMBL" id="ABJB010730350">
    <property type="status" value="NOT_ANNOTATED_CDS"/>
    <property type="molecule type" value="Genomic_DNA"/>
</dbReference>
<dbReference type="InterPro" id="IPR018109">
    <property type="entry name" value="Folylpolyglutamate_synth_CS"/>
</dbReference>
<dbReference type="HOGENOM" id="CLU_015869_0_2_1"/>
<keyword evidence="12 18" id="KW-0067">ATP-binding</keyword>
<comment type="subcellular location">
    <subcellularLocation>
        <location evidence="3">Cytoplasm</location>
    </subcellularLocation>
    <subcellularLocation>
        <location evidence="1">Mitochondrion inner membrane</location>
    </subcellularLocation>
    <subcellularLocation>
        <location evidence="2">Mitochondrion matrix</location>
    </subcellularLocation>
</comment>
<dbReference type="Gene3D" id="3.40.1190.10">
    <property type="entry name" value="Mur-like, catalytic domain"/>
    <property type="match status" value="1"/>
</dbReference>
<dbReference type="PIRSF" id="PIRSF038895">
    <property type="entry name" value="FPGS"/>
    <property type="match status" value="1"/>
</dbReference>
<comment type="catalytic activity">
    <reaction evidence="16 17">
        <text>(6S)-5,6,7,8-tetrahydrofolyl-(gamma-L-Glu)(n) + L-glutamate + ATP = (6S)-5,6,7,8-tetrahydrofolyl-(gamma-L-Glu)(n+1) + ADP + phosphate + H(+)</text>
        <dbReference type="Rhea" id="RHEA:10580"/>
        <dbReference type="Rhea" id="RHEA-COMP:14738"/>
        <dbReference type="Rhea" id="RHEA-COMP:14740"/>
        <dbReference type="ChEBI" id="CHEBI:15378"/>
        <dbReference type="ChEBI" id="CHEBI:29985"/>
        <dbReference type="ChEBI" id="CHEBI:30616"/>
        <dbReference type="ChEBI" id="CHEBI:43474"/>
        <dbReference type="ChEBI" id="CHEBI:141005"/>
        <dbReference type="ChEBI" id="CHEBI:456216"/>
        <dbReference type="EC" id="6.3.2.17"/>
    </reaction>
</comment>
<comment type="similarity">
    <text evidence="5 17">Belongs to the folylpolyglutamate synthase family.</text>
</comment>
<evidence type="ECO:0000256" key="2">
    <source>
        <dbReference type="ARBA" id="ARBA00004305"/>
    </source>
</evidence>
<reference evidence="21 23" key="1">
    <citation type="submission" date="2008-03" db="EMBL/GenBank/DDBJ databases">
        <title>Annotation of Ixodes scapularis.</title>
        <authorList>
            <consortium name="Ixodes scapularis Genome Project Consortium"/>
            <person name="Caler E."/>
            <person name="Hannick L.I."/>
            <person name="Bidwell S."/>
            <person name="Joardar V."/>
            <person name="Thiagarajan M."/>
            <person name="Amedeo P."/>
            <person name="Galinsky K.J."/>
            <person name="Schobel S."/>
            <person name="Inman J."/>
            <person name="Hostetler J."/>
            <person name="Miller J."/>
            <person name="Hammond M."/>
            <person name="Megy K."/>
            <person name="Lawson D."/>
            <person name="Kodira C."/>
            <person name="Sutton G."/>
            <person name="Meyer J."/>
            <person name="Hill C.A."/>
            <person name="Birren B."/>
            <person name="Nene V."/>
            <person name="Collins F."/>
            <person name="Alarcon-Chaidez F."/>
            <person name="Wikel S."/>
            <person name="Strausberg R."/>
        </authorList>
    </citation>
    <scope>NUCLEOTIDE SEQUENCE [LARGE SCALE GENOMIC DNA]</scope>
    <source>
        <strain evidence="23">Wikel</strain>
        <strain evidence="21">Wikel colony</strain>
    </source>
</reference>
<keyword evidence="23" id="KW-1185">Reference proteome</keyword>
<keyword evidence="6" id="KW-0963">Cytoplasm</keyword>
<dbReference type="GO" id="GO:0046901">
    <property type="term" value="P:tetrahydrofolylpolyglutamate biosynthetic process"/>
    <property type="evidence" value="ECO:0000318"/>
    <property type="project" value="GO_Central"/>
</dbReference>
<reference evidence="22" key="2">
    <citation type="submission" date="2020-05" db="UniProtKB">
        <authorList>
            <consortium name="EnsemblMetazoa"/>
        </authorList>
    </citation>
    <scope>IDENTIFICATION</scope>
    <source>
        <strain evidence="22">wikel</strain>
    </source>
</reference>
<keyword evidence="14" id="KW-0496">Mitochondrion</keyword>
<evidence type="ECO:0000256" key="7">
    <source>
        <dbReference type="ARBA" id="ARBA00022563"/>
    </source>
</evidence>
<dbReference type="InterPro" id="IPR036615">
    <property type="entry name" value="Mur_ligase_C_dom_sf"/>
</dbReference>
<evidence type="ECO:0000256" key="12">
    <source>
        <dbReference type="ARBA" id="ARBA00022840"/>
    </source>
</evidence>
<dbReference type="FunFam" id="3.40.1190.10:FF:000008">
    <property type="entry name" value="Folylpolyglutamate synthase"/>
    <property type="match status" value="1"/>
</dbReference>
<dbReference type="GO" id="GO:0005737">
    <property type="term" value="C:cytoplasm"/>
    <property type="evidence" value="ECO:0000318"/>
    <property type="project" value="GO_Central"/>
</dbReference>
<dbReference type="Proteomes" id="UP000001555">
    <property type="component" value="Unassembled WGS sequence"/>
</dbReference>
<dbReference type="GO" id="GO:0046872">
    <property type="term" value="F:metal ion binding"/>
    <property type="evidence" value="ECO:0007669"/>
    <property type="project" value="UniProtKB-KW"/>
</dbReference>
<dbReference type="PROSITE" id="PS01012">
    <property type="entry name" value="FOLYLPOLYGLU_SYNT_2"/>
    <property type="match status" value="1"/>
</dbReference>
<evidence type="ECO:0000256" key="1">
    <source>
        <dbReference type="ARBA" id="ARBA00004273"/>
    </source>
</evidence>
<dbReference type="Gene3D" id="3.90.190.20">
    <property type="entry name" value="Mur ligase, C-terminal domain"/>
    <property type="match status" value="1"/>
</dbReference>
<evidence type="ECO:0000256" key="20">
    <source>
        <dbReference type="SAM" id="MobiDB-lite"/>
    </source>
</evidence>
<dbReference type="STRING" id="6945.B7PVJ7"/>
<evidence type="ECO:0000256" key="15">
    <source>
        <dbReference type="ARBA" id="ARBA00023136"/>
    </source>
</evidence>
<dbReference type="OrthoDB" id="5212574at2759"/>
<feature type="binding site" evidence="19">
    <location>
        <position position="189"/>
    </location>
    <ligand>
        <name>Mg(2+)</name>
        <dbReference type="ChEBI" id="CHEBI:18420"/>
        <label>1</label>
    </ligand>
</feature>
<evidence type="ECO:0000256" key="13">
    <source>
        <dbReference type="ARBA" id="ARBA00022842"/>
    </source>
</evidence>
<evidence type="ECO:0000256" key="5">
    <source>
        <dbReference type="ARBA" id="ARBA00008276"/>
    </source>
</evidence>
<dbReference type="EC" id="6.3.2.17" evidence="17"/>
<dbReference type="EMBL" id="DS800129">
    <property type="protein sequence ID" value="EEC10619.1"/>
    <property type="molecule type" value="Genomic_DNA"/>
</dbReference>
<evidence type="ECO:0000256" key="16">
    <source>
        <dbReference type="ARBA" id="ARBA00047493"/>
    </source>
</evidence>
<evidence type="ECO:0000256" key="9">
    <source>
        <dbReference type="ARBA" id="ARBA00022723"/>
    </source>
</evidence>
<name>B7PVJ7_IXOSC</name>
<dbReference type="EMBL" id="ABJB010311590">
    <property type="status" value="NOT_ANNOTATED_CDS"/>
    <property type="molecule type" value="Genomic_DNA"/>
</dbReference>
<dbReference type="UniPathway" id="UPA00850"/>
<gene>
    <name evidence="22" type="primary">8031981</name>
    <name evidence="21" type="ORF">IscW_ISCW006911</name>
</gene>
<evidence type="ECO:0000256" key="3">
    <source>
        <dbReference type="ARBA" id="ARBA00004496"/>
    </source>
</evidence>
<evidence type="ECO:0000256" key="4">
    <source>
        <dbReference type="ARBA" id="ARBA00005150"/>
    </source>
</evidence>
<proteinExistence type="inferred from homology"/>
<keyword evidence="9 19" id="KW-0479">Metal-binding</keyword>
<dbReference type="VEuPathDB" id="VectorBase:ISCI006911"/>
<comment type="function">
    <text evidence="17">Catalyzes conversion of folates to polyglutamate derivatives allowing concentration of folate compounds in the cell and the intracellular retention of these cofactors, which are important substrates for most of the folate-dependent enzymes that are involved in one-carbon transfer reactions involved in purine, pyrimidine and amino acid synthesis.</text>
</comment>
<dbReference type="KEGG" id="isc:8031981"/>
<dbReference type="GO" id="GO:0005739">
    <property type="term" value="C:mitochondrion"/>
    <property type="evidence" value="ECO:0000318"/>
    <property type="project" value="GO_Central"/>
</dbReference>